<evidence type="ECO:0000313" key="3">
    <source>
        <dbReference type="EMBL" id="CCH46495.1"/>
    </source>
</evidence>
<gene>
    <name evidence="3" type="ORF">BN7_6088</name>
</gene>
<dbReference type="HOGENOM" id="CLU_402365_0_0_1"/>
<proteinExistence type="predicted"/>
<name>K0KMJ0_WICCF</name>
<dbReference type="EMBL" id="CAIF01000250">
    <property type="protein sequence ID" value="CCH46495.1"/>
    <property type="molecule type" value="Genomic_DNA"/>
</dbReference>
<feature type="domain" description="F-box" evidence="2">
    <location>
        <begin position="31"/>
        <end position="76"/>
    </location>
</feature>
<evidence type="ECO:0000256" key="1">
    <source>
        <dbReference type="SAM" id="MobiDB-lite"/>
    </source>
</evidence>
<dbReference type="SUPFAM" id="SSF52047">
    <property type="entry name" value="RNI-like"/>
    <property type="match status" value="1"/>
</dbReference>
<dbReference type="Proteomes" id="UP000009328">
    <property type="component" value="Unassembled WGS sequence"/>
</dbReference>
<protein>
    <recommendedName>
        <fullName evidence="2">F-box domain-containing protein</fullName>
    </recommendedName>
</protein>
<reference evidence="3 4" key="1">
    <citation type="journal article" date="2012" name="Eukaryot. Cell">
        <title>Draft genome sequence of Wickerhamomyces ciferrii NRRL Y-1031 F-60-10.</title>
        <authorList>
            <person name="Schneider J."/>
            <person name="Andrea H."/>
            <person name="Blom J."/>
            <person name="Jaenicke S."/>
            <person name="Ruckert C."/>
            <person name="Schorsch C."/>
            <person name="Szczepanowski R."/>
            <person name="Farwick M."/>
            <person name="Goesmann A."/>
            <person name="Puhler A."/>
            <person name="Schaffer S."/>
            <person name="Tauch A."/>
            <person name="Kohler T."/>
            <person name="Brinkrolf K."/>
        </authorList>
    </citation>
    <scope>NUCLEOTIDE SEQUENCE [LARGE SCALE GENOMIC DNA]</scope>
    <source>
        <strain evidence="4">ATCC 14091 / BCRC 22168 / CBS 111 / JCM 3599 / NBRC 0793 / NRRL Y-1031 F-60-10</strain>
    </source>
</reference>
<feature type="compositionally biased region" description="Acidic residues" evidence="1">
    <location>
        <begin position="338"/>
        <end position="352"/>
    </location>
</feature>
<feature type="region of interest" description="Disordered" evidence="1">
    <location>
        <begin position="321"/>
        <end position="352"/>
    </location>
</feature>
<dbReference type="InterPro" id="IPR001810">
    <property type="entry name" value="F-box_dom"/>
</dbReference>
<dbReference type="PROSITE" id="PS50181">
    <property type="entry name" value="FBOX"/>
    <property type="match status" value="1"/>
</dbReference>
<evidence type="ECO:0000259" key="2">
    <source>
        <dbReference type="PROSITE" id="PS50181"/>
    </source>
</evidence>
<evidence type="ECO:0000313" key="4">
    <source>
        <dbReference type="Proteomes" id="UP000009328"/>
    </source>
</evidence>
<organism evidence="3 4">
    <name type="scientific">Wickerhamomyces ciferrii (strain ATCC 14091 / BCRC 22168 / CBS 111 / JCM 3599 / NBRC 0793 / NRRL Y-1031 F-60-10)</name>
    <name type="common">Yeast</name>
    <name type="synonym">Pichia ciferrii</name>
    <dbReference type="NCBI Taxonomy" id="1206466"/>
    <lineage>
        <taxon>Eukaryota</taxon>
        <taxon>Fungi</taxon>
        <taxon>Dikarya</taxon>
        <taxon>Ascomycota</taxon>
        <taxon>Saccharomycotina</taxon>
        <taxon>Saccharomycetes</taxon>
        <taxon>Phaffomycetales</taxon>
        <taxon>Wickerhamomycetaceae</taxon>
        <taxon>Wickerhamomyces</taxon>
    </lineage>
</organism>
<comment type="caution">
    <text evidence="3">The sequence shown here is derived from an EMBL/GenBank/DDBJ whole genome shotgun (WGS) entry which is preliminary data.</text>
</comment>
<accession>K0KMJ0</accession>
<dbReference type="AlphaFoldDB" id="K0KMJ0"/>
<dbReference type="InParanoid" id="K0KMJ0"/>
<keyword evidence="4" id="KW-1185">Reference proteome</keyword>
<sequence>MDDNQTQDARALKRSIGQNGGKSKQAKTTKTINILSLPDECLRRVTQNLTQEDTLSLLYSNSHFERACKFRLYRNIIICEKYQDHYFYELSKQKKTTILSGWDNIIKFFRMFYLNSQKGKNLDLAKYFEEISTYNFLDRGRVDPFKVLSKSDLTNILSLRQFWDIAINSFVNLKVFYGPKLPLEKVFSFKETIVSNLRKLSISIDDFSPLGPLEDYDINLPHLKNLKINSDRDSSGTYTPRVRLDFKTCLVLAKLLIVDGSANNTTLEELEINGSFGSMDRRTEHKLRHANLTEGTSLTLSYILGFRNATSSVMKEVPSLSTNGLDEYESDNDKDAADTDEEQEEEGEREYDDDIYNDIAAQFSTRNGSGINEYLRESLDFEPPTPEIVGSSHNKLGFDLQAYNSLPGLRNANFQYFESGITSPRDEFFAVLVDNFVQNGIKLLNLKKLSVANMGFEKEHFLPGSNFLKNFDELFPNSHKLETLDFRQVSHALYIFNENEEPLNDNEEAEFFQNDVPSFITHLTNSIQAFNNLKKLVLYTYQYQGLGEPTEYEHGFMGNHCIKLHTQLQAFSAKTPNLEELVVFGPDKTKLRHFYRILYKSHARKTIKKLTYHQPEIISELCSKILNARIFKKFNKHKNLKMLDDYYFGCSKKIVEHFITTSRVENYCGNELMKYNEDTMFFKDEFLYLFGDDAKRFFRICPKLEEFTLYGFTFERNKNILV</sequence>
<feature type="region of interest" description="Disordered" evidence="1">
    <location>
        <begin position="1"/>
        <end position="27"/>
    </location>
</feature>